<dbReference type="SUPFAM" id="SSF53850">
    <property type="entry name" value="Periplasmic binding protein-like II"/>
    <property type="match status" value="1"/>
</dbReference>
<comment type="catalytic activity">
    <reaction evidence="7 8">
        <text>4 porphobilinogen + H2O = hydroxymethylbilane + 4 NH4(+)</text>
        <dbReference type="Rhea" id="RHEA:13185"/>
        <dbReference type="ChEBI" id="CHEBI:15377"/>
        <dbReference type="ChEBI" id="CHEBI:28938"/>
        <dbReference type="ChEBI" id="CHEBI:57845"/>
        <dbReference type="ChEBI" id="CHEBI:58126"/>
        <dbReference type="EC" id="2.5.1.61"/>
    </reaction>
</comment>
<dbReference type="PANTHER" id="PTHR11557">
    <property type="entry name" value="PORPHOBILINOGEN DEAMINASE"/>
    <property type="match status" value="1"/>
</dbReference>
<comment type="similarity">
    <text evidence="3 8">Belongs to the HMBS family.</text>
</comment>
<evidence type="ECO:0000256" key="5">
    <source>
        <dbReference type="ARBA" id="ARBA00022679"/>
    </source>
</evidence>
<evidence type="ECO:0000259" key="9">
    <source>
        <dbReference type="Pfam" id="PF01379"/>
    </source>
</evidence>
<evidence type="ECO:0000256" key="6">
    <source>
        <dbReference type="ARBA" id="ARBA00023244"/>
    </source>
</evidence>
<dbReference type="SUPFAM" id="SSF54782">
    <property type="entry name" value="Porphobilinogen deaminase (hydroxymethylbilane synthase), C-terminal domain"/>
    <property type="match status" value="1"/>
</dbReference>
<dbReference type="FunFam" id="3.40.190.10:FF:000005">
    <property type="entry name" value="Porphobilinogen deaminase"/>
    <property type="match status" value="1"/>
</dbReference>
<comment type="miscellaneous">
    <text evidence="8">The porphobilinogen subunits are added to the dipyrromethane group.</text>
</comment>
<organism evidence="11 12">
    <name type="scientific">Thermogutta terrifontis</name>
    <dbReference type="NCBI Taxonomy" id="1331910"/>
    <lineage>
        <taxon>Bacteria</taxon>
        <taxon>Pseudomonadati</taxon>
        <taxon>Planctomycetota</taxon>
        <taxon>Planctomycetia</taxon>
        <taxon>Pirellulales</taxon>
        <taxon>Thermoguttaceae</taxon>
        <taxon>Thermogutta</taxon>
    </lineage>
</organism>
<evidence type="ECO:0000256" key="7">
    <source>
        <dbReference type="ARBA" id="ARBA00048169"/>
    </source>
</evidence>
<reference evidence="11 12" key="1">
    <citation type="journal article" name="Front. Microbiol.">
        <title>Sugar Metabolism of the First Thermophilic Planctomycete Thermogutta terrifontis: Comparative Genomic and Transcriptomic Approaches.</title>
        <authorList>
            <person name="Elcheninov A.G."/>
            <person name="Menzel P."/>
            <person name="Gudbergsdottir S.R."/>
            <person name="Slesarev A.I."/>
            <person name="Kadnikov V.V."/>
            <person name="Krogh A."/>
            <person name="Bonch-Osmolovskaya E.A."/>
            <person name="Peng X."/>
            <person name="Kublanov I.V."/>
        </authorList>
    </citation>
    <scope>NUCLEOTIDE SEQUENCE [LARGE SCALE GENOMIC DNA]</scope>
    <source>
        <strain evidence="11 12">R1</strain>
    </source>
</reference>
<keyword evidence="5 8" id="KW-0808">Transferase</keyword>
<name>A0A286RLY7_9BACT</name>
<evidence type="ECO:0000313" key="11">
    <source>
        <dbReference type="EMBL" id="ASV76961.1"/>
    </source>
</evidence>
<dbReference type="PANTHER" id="PTHR11557:SF0">
    <property type="entry name" value="PORPHOBILINOGEN DEAMINASE"/>
    <property type="match status" value="1"/>
</dbReference>
<evidence type="ECO:0000256" key="8">
    <source>
        <dbReference type="HAMAP-Rule" id="MF_00260"/>
    </source>
</evidence>
<comment type="pathway">
    <text evidence="2">Porphyrin-containing compound metabolism; protoporphyrin-IX biosynthesis; coproporphyrinogen-III from 5-aminolevulinate: step 2/4.</text>
</comment>
<keyword evidence="12" id="KW-1185">Reference proteome</keyword>
<evidence type="ECO:0000256" key="3">
    <source>
        <dbReference type="ARBA" id="ARBA00005638"/>
    </source>
</evidence>
<dbReference type="NCBIfam" id="TIGR00212">
    <property type="entry name" value="hemC"/>
    <property type="match status" value="1"/>
</dbReference>
<dbReference type="InterPro" id="IPR022419">
    <property type="entry name" value="Porphobilin_deaminase_cofac_BS"/>
</dbReference>
<protein>
    <recommendedName>
        <fullName evidence="8">Porphobilinogen deaminase</fullName>
        <shortName evidence="8">PBG</shortName>
        <ecNumber evidence="8">2.5.1.61</ecNumber>
    </recommendedName>
    <alternativeName>
        <fullName evidence="8">Hydroxymethylbilane synthase</fullName>
        <shortName evidence="8">HMBS</shortName>
    </alternativeName>
    <alternativeName>
        <fullName evidence="8">Pre-uroporphyrinogen synthase</fullName>
    </alternativeName>
</protein>
<evidence type="ECO:0000313" key="12">
    <source>
        <dbReference type="Proteomes" id="UP000215086"/>
    </source>
</evidence>
<feature type="domain" description="Porphobilinogen deaminase C-terminal" evidence="10">
    <location>
        <begin position="224"/>
        <end position="293"/>
    </location>
</feature>
<dbReference type="GO" id="GO:0004418">
    <property type="term" value="F:hydroxymethylbilane synthase activity"/>
    <property type="evidence" value="ECO:0007669"/>
    <property type="project" value="UniProtKB-UniRule"/>
</dbReference>
<dbReference type="InterPro" id="IPR000860">
    <property type="entry name" value="HemC"/>
</dbReference>
<gene>
    <name evidence="8" type="primary">hemC</name>
    <name evidence="11" type="ORF">THTE_4360</name>
</gene>
<accession>A0A286RLY7</accession>
<dbReference type="Pfam" id="PF01379">
    <property type="entry name" value="Porphobil_deam"/>
    <property type="match status" value="1"/>
</dbReference>
<dbReference type="Proteomes" id="UP000215086">
    <property type="component" value="Chromosome"/>
</dbReference>
<dbReference type="PROSITE" id="PS00533">
    <property type="entry name" value="PORPHOBILINOGEN_DEAM"/>
    <property type="match status" value="1"/>
</dbReference>
<dbReference type="GO" id="GO:0005737">
    <property type="term" value="C:cytoplasm"/>
    <property type="evidence" value="ECO:0007669"/>
    <property type="project" value="UniProtKB-UniRule"/>
</dbReference>
<dbReference type="HAMAP" id="MF_00260">
    <property type="entry name" value="Porphobil_deam"/>
    <property type="match status" value="1"/>
</dbReference>
<evidence type="ECO:0000256" key="2">
    <source>
        <dbReference type="ARBA" id="ARBA00004735"/>
    </source>
</evidence>
<evidence type="ECO:0000259" key="10">
    <source>
        <dbReference type="Pfam" id="PF03900"/>
    </source>
</evidence>
<evidence type="ECO:0000256" key="4">
    <source>
        <dbReference type="ARBA" id="ARBA00011245"/>
    </source>
</evidence>
<feature type="domain" description="Porphobilinogen deaminase N-terminal" evidence="9">
    <location>
        <begin position="6"/>
        <end position="210"/>
    </location>
</feature>
<proteinExistence type="inferred from homology"/>
<dbReference type="PRINTS" id="PR00151">
    <property type="entry name" value="PORPHBDMNASE"/>
</dbReference>
<dbReference type="Gene3D" id="3.30.160.40">
    <property type="entry name" value="Porphobilinogen deaminase, C-terminal domain"/>
    <property type="match status" value="1"/>
</dbReference>
<dbReference type="Gene3D" id="3.40.190.10">
    <property type="entry name" value="Periplasmic binding protein-like II"/>
    <property type="match status" value="2"/>
</dbReference>
<dbReference type="GO" id="GO:0006782">
    <property type="term" value="P:protoporphyrinogen IX biosynthetic process"/>
    <property type="evidence" value="ECO:0007669"/>
    <property type="project" value="UniProtKB-UniRule"/>
</dbReference>
<dbReference type="EC" id="2.5.1.61" evidence="8"/>
<comment type="subunit">
    <text evidence="4 8">Monomer.</text>
</comment>
<dbReference type="Pfam" id="PF03900">
    <property type="entry name" value="Porphobil_deamC"/>
    <property type="match status" value="1"/>
</dbReference>
<dbReference type="InterPro" id="IPR022418">
    <property type="entry name" value="Porphobilinogen_deaminase_C"/>
</dbReference>
<dbReference type="InterPro" id="IPR036803">
    <property type="entry name" value="Porphobilinogen_deaminase_C_sf"/>
</dbReference>
<evidence type="ECO:0000256" key="1">
    <source>
        <dbReference type="ARBA" id="ARBA00002869"/>
    </source>
</evidence>
<dbReference type="KEGG" id="ttf:THTE_4360"/>
<comment type="function">
    <text evidence="1 8">Tetrapolymerization of the monopyrrole PBG into the hydroxymethylbilane pre-uroporphyrinogen in several discrete steps.</text>
</comment>
<dbReference type="PIRSF" id="PIRSF001438">
    <property type="entry name" value="4pyrrol_synth_OHMeBilane_synth"/>
    <property type="match status" value="1"/>
</dbReference>
<dbReference type="OrthoDB" id="9810298at2"/>
<sequence length="315" mass="33771">MTTRRLRIGTRGSQLARWQAEWVREQLQRLGIEAELVLITTSGDRQQQWSVEALGTTGVFTKEIQQALLAGEIDLAVHSLKDLPTRPVPGLTIAAIPSRGPVADTLITRDGRSLMELPPSATVGTGSRRRAAQLLFHRPDLQIVPLRGNLDTRLRRLREGDFDGIVVAAAGLARLGRLSEATQNLTPDYLLPAPGQGALAIEAAESTPDVLEILARLNDSRTAAEVTAERTVLATLAAGCLAPVAAWARVVQGRLLLTARVLSPDGAEKLEVTCSGEISEPKRLGEKVGALLKAQGADRLVSMARAHPEKPAAED</sequence>
<dbReference type="InterPro" id="IPR022417">
    <property type="entry name" value="Porphobilin_deaminase_N"/>
</dbReference>
<dbReference type="AlphaFoldDB" id="A0A286RLY7"/>
<feature type="modified residue" description="S-(dipyrrolylmethanemethyl)cysteine" evidence="8">
    <location>
        <position position="240"/>
    </location>
</feature>
<comment type="cofactor">
    <cofactor evidence="8">
        <name>dipyrromethane</name>
        <dbReference type="ChEBI" id="CHEBI:60342"/>
    </cofactor>
    <text evidence="8">Binds 1 dipyrromethane group covalently.</text>
</comment>
<dbReference type="RefSeq" id="WP_095416615.1">
    <property type="nucleotide sequence ID" value="NZ_CP018477.1"/>
</dbReference>
<dbReference type="EMBL" id="CP018477">
    <property type="protein sequence ID" value="ASV76961.1"/>
    <property type="molecule type" value="Genomic_DNA"/>
</dbReference>
<keyword evidence="6 8" id="KW-0627">Porphyrin biosynthesis</keyword>